<protein>
    <submittedName>
        <fullName evidence="1">Uncharacterized protein</fullName>
    </submittedName>
</protein>
<proteinExistence type="predicted"/>
<gene>
    <name evidence="1" type="ORF">LXN57_42270</name>
</gene>
<name>A0ABT0YF89_9ACTN</name>
<dbReference type="SUPFAM" id="SSF75005">
    <property type="entry name" value="Arabinanase/levansucrase/invertase"/>
    <property type="match status" value="1"/>
</dbReference>
<organism evidence="1 2">
    <name type="scientific">Paractinoplanes hotanensis</name>
    <dbReference type="NCBI Taxonomy" id="2906497"/>
    <lineage>
        <taxon>Bacteria</taxon>
        <taxon>Bacillati</taxon>
        <taxon>Actinomycetota</taxon>
        <taxon>Actinomycetes</taxon>
        <taxon>Micromonosporales</taxon>
        <taxon>Micromonosporaceae</taxon>
        <taxon>Paractinoplanes</taxon>
    </lineage>
</organism>
<dbReference type="Proteomes" id="UP001523216">
    <property type="component" value="Unassembled WGS sequence"/>
</dbReference>
<reference evidence="1 2" key="1">
    <citation type="submission" date="2022-06" db="EMBL/GenBank/DDBJ databases">
        <title>Actinoplanes abujensis sp. nov., isolated from Nigerian arid soil.</title>
        <authorList>
            <person name="Ding P."/>
        </authorList>
    </citation>
    <scope>NUCLEOTIDE SEQUENCE [LARGE SCALE GENOMIC DNA]</scope>
    <source>
        <strain evidence="2">TRM88002</strain>
    </source>
</reference>
<dbReference type="RefSeq" id="WP_251803939.1">
    <property type="nucleotide sequence ID" value="NZ_JAMQOL010000073.1"/>
</dbReference>
<sequence>MHLRDGTWTMFLGAFTTRFSVRIVEARLPGDAAITDDSWKLVLDRSKRAAELGAPPDRHAWDAAGMHTPSYVRGPGVERIYYAGRRTRKITGPGSRYALGCLEHRDGSWHRLPGPVLTGDAARPSALEPFVLHTDGRWRMWFLSAIGETGRGEQPDYQLRYTESDDGIRWEKPETFATTEEGFFDNAVTSGAEGWRMVLARGTNLYGTRPFPGQGLWLAEAASPGGRDSWSLPQRLLDTDAGAEDWYAAGVCGPAVVTESDRLHVFATGTHALTPWWRAALGRLRARRSPPAPAPYFLTTGRFTFCRS</sequence>
<comment type="caution">
    <text evidence="1">The sequence shown here is derived from an EMBL/GenBank/DDBJ whole genome shotgun (WGS) entry which is preliminary data.</text>
</comment>
<dbReference type="EMBL" id="JAMQOL010000073">
    <property type="protein sequence ID" value="MCM4084183.1"/>
    <property type="molecule type" value="Genomic_DNA"/>
</dbReference>
<keyword evidence="2" id="KW-1185">Reference proteome</keyword>
<dbReference type="Gene3D" id="2.115.10.20">
    <property type="entry name" value="Glycosyl hydrolase domain, family 43"/>
    <property type="match status" value="1"/>
</dbReference>
<evidence type="ECO:0000313" key="1">
    <source>
        <dbReference type="EMBL" id="MCM4084183.1"/>
    </source>
</evidence>
<evidence type="ECO:0000313" key="2">
    <source>
        <dbReference type="Proteomes" id="UP001523216"/>
    </source>
</evidence>
<dbReference type="InterPro" id="IPR023296">
    <property type="entry name" value="Glyco_hydro_beta-prop_sf"/>
</dbReference>
<accession>A0ABT0YF89</accession>